<dbReference type="GO" id="GO:0007030">
    <property type="term" value="P:Golgi organization"/>
    <property type="evidence" value="ECO:0007669"/>
    <property type="project" value="TreeGrafter"/>
</dbReference>
<feature type="compositionally biased region" description="Acidic residues" evidence="8">
    <location>
        <begin position="851"/>
        <end position="862"/>
    </location>
</feature>
<feature type="region of interest" description="Disordered" evidence="8">
    <location>
        <begin position="1"/>
        <end position="66"/>
    </location>
</feature>
<name>A0A9N8KF85_9PEZI</name>
<dbReference type="GO" id="GO:0070273">
    <property type="term" value="F:phosphatidylinositol-4-phosphate binding"/>
    <property type="evidence" value="ECO:0007669"/>
    <property type="project" value="InterPro"/>
</dbReference>
<comment type="caution">
    <text evidence="9">The sequence shown here is derived from an EMBL/GenBank/DDBJ whole genome shotgun (WGS) entry which is preliminary data.</text>
</comment>
<evidence type="ECO:0000256" key="4">
    <source>
        <dbReference type="ARBA" id="ARBA00023121"/>
    </source>
</evidence>
<protein>
    <recommendedName>
        <fullName evidence="7">Vacuolar protein sorting-associated protein 74</fullName>
    </recommendedName>
</protein>
<dbReference type="Proteomes" id="UP000745764">
    <property type="component" value="Unassembled WGS sequence"/>
</dbReference>
<organism evidence="9 10">
    <name type="scientific">Aureobasidium uvarum</name>
    <dbReference type="NCBI Taxonomy" id="2773716"/>
    <lineage>
        <taxon>Eukaryota</taxon>
        <taxon>Fungi</taxon>
        <taxon>Dikarya</taxon>
        <taxon>Ascomycota</taxon>
        <taxon>Pezizomycotina</taxon>
        <taxon>Dothideomycetes</taxon>
        <taxon>Dothideomycetidae</taxon>
        <taxon>Dothideales</taxon>
        <taxon>Saccotheciaceae</taxon>
        <taxon>Aureobasidium</taxon>
    </lineage>
</organism>
<evidence type="ECO:0000256" key="6">
    <source>
        <dbReference type="ARBA" id="ARBA00058727"/>
    </source>
</evidence>
<feature type="region of interest" description="Disordered" evidence="8">
    <location>
        <begin position="783"/>
        <end position="803"/>
    </location>
</feature>
<evidence type="ECO:0000256" key="8">
    <source>
        <dbReference type="SAM" id="MobiDB-lite"/>
    </source>
</evidence>
<feature type="compositionally biased region" description="Basic and acidic residues" evidence="8">
    <location>
        <begin position="54"/>
        <end position="66"/>
    </location>
</feature>
<dbReference type="EMBL" id="CAINUL010000002">
    <property type="protein sequence ID" value="CAD0107328.1"/>
    <property type="molecule type" value="Genomic_DNA"/>
</dbReference>
<evidence type="ECO:0000256" key="2">
    <source>
        <dbReference type="ARBA" id="ARBA00007284"/>
    </source>
</evidence>
<feature type="compositionally biased region" description="Polar residues" evidence="8">
    <location>
        <begin position="966"/>
        <end position="993"/>
    </location>
</feature>
<feature type="compositionally biased region" description="Basic and acidic residues" evidence="8">
    <location>
        <begin position="919"/>
        <end position="929"/>
    </location>
</feature>
<feature type="compositionally biased region" description="Polar residues" evidence="8">
    <location>
        <begin position="423"/>
        <end position="432"/>
    </location>
</feature>
<dbReference type="GO" id="GO:0000228">
    <property type="term" value="C:nuclear chromosome"/>
    <property type="evidence" value="ECO:0007669"/>
    <property type="project" value="InterPro"/>
</dbReference>
<evidence type="ECO:0000256" key="5">
    <source>
        <dbReference type="ARBA" id="ARBA00023136"/>
    </source>
</evidence>
<dbReference type="GO" id="GO:0005829">
    <property type="term" value="C:cytosol"/>
    <property type="evidence" value="ECO:0007669"/>
    <property type="project" value="TreeGrafter"/>
</dbReference>
<feature type="region of interest" description="Disordered" evidence="8">
    <location>
        <begin position="416"/>
        <end position="458"/>
    </location>
</feature>
<keyword evidence="10" id="KW-1185">Reference proteome</keyword>
<feature type="region of interest" description="Disordered" evidence="8">
    <location>
        <begin position="837"/>
        <end position="932"/>
    </location>
</feature>
<dbReference type="GO" id="GO:0048194">
    <property type="term" value="P:Golgi vesicle budding"/>
    <property type="evidence" value="ECO:0007669"/>
    <property type="project" value="TreeGrafter"/>
</dbReference>
<dbReference type="GO" id="GO:0005802">
    <property type="term" value="C:trans-Golgi network"/>
    <property type="evidence" value="ECO:0007669"/>
    <property type="project" value="TreeGrafter"/>
</dbReference>
<evidence type="ECO:0000313" key="10">
    <source>
        <dbReference type="Proteomes" id="UP000745764"/>
    </source>
</evidence>
<feature type="compositionally biased region" description="Polar residues" evidence="8">
    <location>
        <begin position="352"/>
        <end position="372"/>
    </location>
</feature>
<gene>
    <name evidence="9" type="ORF">AWRI4620_LOCUS1583</name>
</gene>
<dbReference type="InterPro" id="IPR008628">
    <property type="entry name" value="GPP34-like"/>
</dbReference>
<evidence type="ECO:0000256" key="3">
    <source>
        <dbReference type="ARBA" id="ARBA00023034"/>
    </source>
</evidence>
<dbReference type="Gene3D" id="1.10.3630.10">
    <property type="entry name" value="yeast vps74-n-term truncation variant domain like"/>
    <property type="match status" value="1"/>
</dbReference>
<proteinExistence type="inferred from homology"/>
<dbReference type="GO" id="GO:0006338">
    <property type="term" value="P:chromatin remodeling"/>
    <property type="evidence" value="ECO:0007669"/>
    <property type="project" value="InterPro"/>
</dbReference>
<comment type="similarity">
    <text evidence="2">Belongs to the GOLPH3/VPS74 family.</text>
</comment>
<dbReference type="GO" id="GO:0000139">
    <property type="term" value="C:Golgi membrane"/>
    <property type="evidence" value="ECO:0007669"/>
    <property type="project" value="GOC"/>
</dbReference>
<evidence type="ECO:0000256" key="7">
    <source>
        <dbReference type="ARBA" id="ARBA00073084"/>
    </source>
</evidence>
<dbReference type="GO" id="GO:0032580">
    <property type="term" value="C:Golgi cisterna membrane"/>
    <property type="evidence" value="ECO:0007669"/>
    <property type="project" value="UniProtKB-SubCell"/>
</dbReference>
<feature type="region of interest" description="Disordered" evidence="8">
    <location>
        <begin position="350"/>
        <end position="403"/>
    </location>
</feature>
<reference evidence="9" key="1">
    <citation type="submission" date="2020-06" db="EMBL/GenBank/DDBJ databases">
        <authorList>
            <person name="Onetto C."/>
        </authorList>
    </citation>
    <scope>NUCLEOTIDE SEQUENCE</scope>
</reference>
<sequence length="1167" mass="130013">MASSSGLTRRRGGAGPAAGLESEDGSRVSSPAPGNKRNDENRAGGLETSYESGENGHKIAFDPRDISESAERLKQPKLTLMEEILLMGLKDKQGYLSFWNDNISYALRGCIVIELAFRGRISMQKDSNRRRFPLADRVIEVIDDSLTGEVLLDEALKMMKSSEKMSVSSWIDLMSGETWNLMKIGYQLKQVRERLAKGLVDKGILRTEKRNFLLFDMATHPVADGGAKDEIRRRVRNVLTNRTVVLPPTEYLPENMEFRYLRTIAMVCGAYAANVLENALTTLQHEARERAFAQVDELLAEYSQYPFARRTGGPGTIGANLGQVIMDEVNNAKDKELQLESLRDKLSLNHAIPSTNPTASPFPNSGQPFNLSQPPPGRRSVAPPTNASTDPPPNPPSDAGDAIRDGKQRAKDIMAASGIDVTESPSQSSNGVAMSRKRSRSGSRIPARPQSPNNPPHQEVLLERYIQRDSLYAAAMNDQAEKSRKLLRLKEQEKEWYLHEGRQQRQQHPGAVFGYGYAGYGNGRTDDRTRLEYPATRRRAGNRRTRELRVARKEAGQQAEYLEELVPVRLDLELDKLRLRDTFTWNLNDRLVSPQLFAENLIEDLKMPTEHSQMLARQVHQEMLDQLNNYYPHVYPAGQPAEPDTLYHAHKNDDMRITVKLNITIGHITLVDQFEWDINNPLNSPEEFARQMSLDLSLSGEFTTAIAHSIREQCQLYTKSLFVTNYEFDGRPIEDPDVRENMLPSPVPNVFRQQQSQKDWTPYMYELTETELEKTELSMLREQRAQKRQLNRRGGPALPDLKERQRTVRSLVVSTVIPGAAETMEASGIYKIRRTATGRGRRPGARLNDGSDSDELDEEESGAESPAPSQLPSAGTARTRGMRGAASAAQIAMRQTYGRSATPDIAMLSQPESTRASRRVQETTAREDTAEPTSMVVKLRVNPDKFKQFLARRKFGRSAAPPLSGFPTSFTMPSTRPNATPAKQTAGPSTPAMQNRALPAAAVTPARQAQTQAPTPTTKLPAPTPTKITKDVEYDSHGRVEAATTPLPDDTALAELHRMYPGSRFSGLMRFAAIDALTGDPVRIDHTSLPAGSPPPANFTKPTTGEKLEVKWMWQPRIRCDDCPGKLYTAVRDDTIGKFEAHIKNRKHKAVVDARLAAAGAQNNAGN</sequence>
<keyword evidence="4" id="KW-0446">Lipid-binding</keyword>
<dbReference type="PANTHER" id="PTHR12704:SF2">
    <property type="entry name" value="GOLGI PHOSPHOPROTEIN 3 HOMOLOG SAURON"/>
    <property type="match status" value="1"/>
</dbReference>
<dbReference type="GO" id="GO:0006890">
    <property type="term" value="P:retrograde vesicle-mediated transport, Golgi to endoplasmic reticulum"/>
    <property type="evidence" value="ECO:0007669"/>
    <property type="project" value="TreeGrafter"/>
</dbReference>
<comment type="function">
    <text evidence="6">Phosphatidylinositol-4-phosphate-binding protein that links Golgi membranes to the cytoskeleton and may participate in the tensile force required for vesicle budding from the Golgi. Thereby, may play a role in Golgi membrane trafficking and could indirectly give its flattened shape to the Golgi apparatus. May also bind to the coatomer to regulate Golgi membrane trafficking. May play a role in anterograde transport from the Golgi to the plasma membrane and regulate secretion. Mediates the cis and medial Golgi localization of mannosyltransferases through direct binding of their cytosolic domains. Involved in vacuolar protein sorting.</text>
</comment>
<dbReference type="GO" id="GO:0034067">
    <property type="term" value="P:protein localization to Golgi apparatus"/>
    <property type="evidence" value="ECO:0007669"/>
    <property type="project" value="UniProtKB-ARBA"/>
</dbReference>
<comment type="subcellular location">
    <subcellularLocation>
        <location evidence="1">Golgi apparatus</location>
        <location evidence="1">Golgi stack membrane</location>
        <topology evidence="1">Peripheral membrane protein</topology>
        <orientation evidence="1">Cytoplasmic side</orientation>
    </subcellularLocation>
</comment>
<dbReference type="Pfam" id="PF04855">
    <property type="entry name" value="SNF5"/>
    <property type="match status" value="1"/>
</dbReference>
<dbReference type="OrthoDB" id="515064at2759"/>
<keyword evidence="5" id="KW-0472">Membrane</keyword>
<dbReference type="AlphaFoldDB" id="A0A9N8KF85"/>
<evidence type="ECO:0000256" key="1">
    <source>
        <dbReference type="ARBA" id="ARBA00004344"/>
    </source>
</evidence>
<feature type="region of interest" description="Disordered" evidence="8">
    <location>
        <begin position="960"/>
        <end position="1029"/>
    </location>
</feature>
<dbReference type="GO" id="GO:0043001">
    <property type="term" value="P:Golgi to plasma membrane protein transport"/>
    <property type="evidence" value="ECO:0007669"/>
    <property type="project" value="TreeGrafter"/>
</dbReference>
<feature type="compositionally biased region" description="Low complexity" evidence="8">
    <location>
        <begin position="999"/>
        <end position="1021"/>
    </location>
</feature>
<dbReference type="FunFam" id="1.10.3630.10:FF:000002">
    <property type="entry name" value="Vacuolar sorting-associated 74 protein"/>
    <property type="match status" value="1"/>
</dbReference>
<dbReference type="Pfam" id="PF05719">
    <property type="entry name" value="GPP34"/>
    <property type="match status" value="1"/>
</dbReference>
<dbReference type="InterPro" id="IPR006939">
    <property type="entry name" value="SNF5"/>
</dbReference>
<evidence type="ECO:0000313" key="9">
    <source>
        <dbReference type="EMBL" id="CAD0107328.1"/>
    </source>
</evidence>
<dbReference type="PANTHER" id="PTHR12704">
    <property type="entry name" value="TRANS-GOLGI PROTEIN GMX33"/>
    <property type="match status" value="1"/>
</dbReference>
<accession>A0A9N8KF85</accession>
<dbReference type="InterPro" id="IPR038261">
    <property type="entry name" value="GPP34-like_sf"/>
</dbReference>
<keyword evidence="3" id="KW-0333">Golgi apparatus</keyword>